<feature type="domain" description="Protein kinase" evidence="11">
    <location>
        <begin position="294"/>
        <end position="579"/>
    </location>
</feature>
<dbReference type="SUPFAM" id="SSF49879">
    <property type="entry name" value="SMAD/FHA domain"/>
    <property type="match status" value="1"/>
</dbReference>
<protein>
    <recommendedName>
        <fullName evidence="7">Autophagy-related protein 1</fullName>
    </recommendedName>
</protein>
<dbReference type="InterPro" id="IPR008984">
    <property type="entry name" value="SMAD_FHA_dom_sf"/>
</dbReference>
<feature type="compositionally biased region" description="Polar residues" evidence="9">
    <location>
        <begin position="699"/>
        <end position="719"/>
    </location>
</feature>
<feature type="compositionally biased region" description="Low complexity" evidence="9">
    <location>
        <begin position="8"/>
        <end position="18"/>
    </location>
</feature>
<evidence type="ECO:0000256" key="2">
    <source>
        <dbReference type="ARBA" id="ARBA00005575"/>
    </source>
</evidence>
<dbReference type="Pfam" id="PF00498">
    <property type="entry name" value="FHA"/>
    <property type="match status" value="1"/>
</dbReference>
<evidence type="ECO:0000256" key="3">
    <source>
        <dbReference type="ARBA" id="ARBA00022448"/>
    </source>
</evidence>
<dbReference type="PROSITE" id="PS50006">
    <property type="entry name" value="FHA_DOMAIN"/>
    <property type="match status" value="1"/>
</dbReference>
<name>A0A507B4A2_9PEZI</name>
<dbReference type="PANTHER" id="PTHR24348">
    <property type="entry name" value="SERINE/THREONINE-PROTEIN KINASE UNC-51-RELATED"/>
    <property type="match status" value="1"/>
</dbReference>
<keyword evidence="13" id="KW-1185">Reference proteome</keyword>
<organism evidence="12 13">
    <name type="scientific">Thyridium curvatum</name>
    <dbReference type="NCBI Taxonomy" id="1093900"/>
    <lineage>
        <taxon>Eukaryota</taxon>
        <taxon>Fungi</taxon>
        <taxon>Dikarya</taxon>
        <taxon>Ascomycota</taxon>
        <taxon>Pezizomycotina</taxon>
        <taxon>Sordariomycetes</taxon>
        <taxon>Sordariomycetidae</taxon>
        <taxon>Thyridiales</taxon>
        <taxon>Thyridiaceae</taxon>
        <taxon>Thyridium</taxon>
    </lineage>
</organism>
<keyword evidence="3" id="KW-0813">Transport</keyword>
<dbReference type="InterPro" id="IPR011009">
    <property type="entry name" value="Kinase-like_dom_sf"/>
</dbReference>
<feature type="compositionally biased region" description="Low complexity" evidence="9">
    <location>
        <begin position="1204"/>
        <end position="1216"/>
    </location>
</feature>
<evidence type="ECO:0000256" key="7">
    <source>
        <dbReference type="ARBA" id="ARBA00030237"/>
    </source>
</evidence>
<comment type="caution">
    <text evidence="12">The sequence shown here is derived from an EMBL/GenBank/DDBJ whole genome shotgun (WGS) entry which is preliminary data.</text>
</comment>
<accession>A0A507B4A2</accession>
<dbReference type="STRING" id="1093900.A0A507B4A2"/>
<feature type="binding site" evidence="8">
    <location>
        <position position="323"/>
    </location>
    <ligand>
        <name>ATP</name>
        <dbReference type="ChEBI" id="CHEBI:30616"/>
    </ligand>
</feature>
<evidence type="ECO:0000256" key="5">
    <source>
        <dbReference type="ARBA" id="ARBA00022840"/>
    </source>
</evidence>
<dbReference type="PANTHER" id="PTHR24348:SF68">
    <property type="entry name" value="SERINE_THREONINE-PROTEIN KINASE ATG1C"/>
    <property type="match status" value="1"/>
</dbReference>
<gene>
    <name evidence="12" type="ORF">E0L32_007849</name>
</gene>
<dbReference type="FunFam" id="3.30.200.20:FF:000470">
    <property type="entry name" value="Serine/threonine-protein kinase RAD53"/>
    <property type="match status" value="1"/>
</dbReference>
<feature type="region of interest" description="Disordered" evidence="9">
    <location>
        <begin position="905"/>
        <end position="949"/>
    </location>
</feature>
<dbReference type="GO" id="GO:0005524">
    <property type="term" value="F:ATP binding"/>
    <property type="evidence" value="ECO:0007669"/>
    <property type="project" value="UniProtKB-UniRule"/>
</dbReference>
<proteinExistence type="inferred from homology"/>
<dbReference type="Pfam" id="PF00069">
    <property type="entry name" value="Pkinase"/>
    <property type="match status" value="1"/>
</dbReference>
<feature type="compositionally biased region" description="Gly residues" evidence="9">
    <location>
        <begin position="1250"/>
        <end position="1260"/>
    </location>
</feature>
<dbReference type="SUPFAM" id="SSF56112">
    <property type="entry name" value="Protein kinase-like (PK-like)"/>
    <property type="match status" value="1"/>
</dbReference>
<dbReference type="GO" id="GO:0034045">
    <property type="term" value="C:phagophore assembly site membrane"/>
    <property type="evidence" value="ECO:0007669"/>
    <property type="project" value="UniProtKB-SubCell"/>
</dbReference>
<evidence type="ECO:0000313" key="12">
    <source>
        <dbReference type="EMBL" id="TPX11430.1"/>
    </source>
</evidence>
<comment type="subcellular location">
    <subcellularLocation>
        <location evidence="1">Preautophagosomal structure membrane</location>
        <topology evidence="1">Peripheral membrane protein</topology>
    </subcellularLocation>
</comment>
<evidence type="ECO:0000256" key="9">
    <source>
        <dbReference type="SAM" id="MobiDB-lite"/>
    </source>
</evidence>
<evidence type="ECO:0000256" key="1">
    <source>
        <dbReference type="ARBA" id="ARBA00004623"/>
    </source>
</evidence>
<feature type="region of interest" description="Disordered" evidence="9">
    <location>
        <begin position="1204"/>
        <end position="1279"/>
    </location>
</feature>
<keyword evidence="4 8" id="KW-0547">Nucleotide-binding</keyword>
<dbReference type="Gene3D" id="1.10.510.10">
    <property type="entry name" value="Transferase(Phosphotransferase) domain 1"/>
    <property type="match status" value="1"/>
</dbReference>
<evidence type="ECO:0000256" key="4">
    <source>
        <dbReference type="ARBA" id="ARBA00022741"/>
    </source>
</evidence>
<feature type="region of interest" description="Disordered" evidence="9">
    <location>
        <begin position="578"/>
        <end position="599"/>
    </location>
</feature>
<evidence type="ECO:0000259" key="11">
    <source>
        <dbReference type="PROSITE" id="PS50011"/>
    </source>
</evidence>
<dbReference type="Proteomes" id="UP000319257">
    <property type="component" value="Unassembled WGS sequence"/>
</dbReference>
<dbReference type="InterPro" id="IPR000719">
    <property type="entry name" value="Prot_kinase_dom"/>
</dbReference>
<dbReference type="GO" id="GO:0006914">
    <property type="term" value="P:autophagy"/>
    <property type="evidence" value="ECO:0007669"/>
    <property type="project" value="UniProtKB-KW"/>
</dbReference>
<dbReference type="SMART" id="SM00220">
    <property type="entry name" value="S_TKc"/>
    <property type="match status" value="1"/>
</dbReference>
<dbReference type="Gene3D" id="2.60.200.20">
    <property type="match status" value="1"/>
</dbReference>
<dbReference type="PROSITE" id="PS00107">
    <property type="entry name" value="PROTEIN_KINASE_ATP"/>
    <property type="match status" value="1"/>
</dbReference>
<evidence type="ECO:0000256" key="6">
    <source>
        <dbReference type="ARBA" id="ARBA00023006"/>
    </source>
</evidence>
<feature type="domain" description="FHA" evidence="10">
    <location>
        <begin position="117"/>
        <end position="170"/>
    </location>
</feature>
<dbReference type="RefSeq" id="XP_030993141.1">
    <property type="nucleotide sequence ID" value="XM_031142638.1"/>
</dbReference>
<dbReference type="EMBL" id="SKBQ01000049">
    <property type="protein sequence ID" value="TPX11430.1"/>
    <property type="molecule type" value="Genomic_DNA"/>
</dbReference>
<reference evidence="12 13" key="1">
    <citation type="submission" date="2019-06" db="EMBL/GenBank/DDBJ databases">
        <title>Draft genome sequence of the filamentous fungus Phialemoniopsis curvata isolated from diesel fuel.</title>
        <authorList>
            <person name="Varaljay V.A."/>
            <person name="Lyon W.J."/>
            <person name="Crouch A.L."/>
            <person name="Drake C.E."/>
            <person name="Hollomon J.M."/>
            <person name="Nadeau L.J."/>
            <person name="Nunn H.S."/>
            <person name="Stevenson B.S."/>
            <person name="Bojanowski C.L."/>
            <person name="Crookes-Goodson W.J."/>
        </authorList>
    </citation>
    <scope>NUCLEOTIDE SEQUENCE [LARGE SCALE GENOMIC DNA]</scope>
    <source>
        <strain evidence="12 13">D216</strain>
    </source>
</reference>
<keyword evidence="6" id="KW-0072">Autophagy</keyword>
<dbReference type="GeneID" id="41975296"/>
<dbReference type="InterPro" id="IPR000253">
    <property type="entry name" value="FHA_dom"/>
</dbReference>
<evidence type="ECO:0000256" key="8">
    <source>
        <dbReference type="PROSITE-ProRule" id="PRU10141"/>
    </source>
</evidence>
<evidence type="ECO:0000313" key="13">
    <source>
        <dbReference type="Proteomes" id="UP000319257"/>
    </source>
</evidence>
<dbReference type="InterPro" id="IPR017441">
    <property type="entry name" value="Protein_kinase_ATP_BS"/>
</dbReference>
<dbReference type="PROSITE" id="PS00108">
    <property type="entry name" value="PROTEIN_KINASE_ST"/>
    <property type="match status" value="1"/>
</dbReference>
<feature type="region of interest" description="Disordered" evidence="9">
    <location>
        <begin position="1"/>
        <end position="32"/>
    </location>
</feature>
<dbReference type="InterPro" id="IPR045269">
    <property type="entry name" value="Atg1-like"/>
</dbReference>
<dbReference type="InterPro" id="IPR008271">
    <property type="entry name" value="Ser/Thr_kinase_AS"/>
</dbReference>
<sequence>MDPEGESQPTQPTQQATQNVLDPRRLGKQNSGFTDEDISDIICVLIPCTENARREVARIANENSQHLVGRDEAENADLDYDLEDEASRFGGLIPHDGGGHAIALRLSAAVKNPLQGFAFGRNLNRCDICFKEDPCRRLSNIHFRIFLNEYGVLMLEDQSTNGTIVDDHLLKSRSRNPVDTKRMLQSGSKISILMHRDTSDLAFRVRVPRRDGDYEVAYRRNLGAYLQHLKEIAEDQEQTISAGPDGHVDIFSGQGRGTLKGALGSKQRYIALPNEPTQDGSERLAREWNGSDKYHRVGQIGKGAFATVHKVTSKYDGMPYAAKELDKRRFMKNGVLDQKVENEMKIMQRVRHPNIVQYIEHIDWLDRSLIIIMELVPGGDLGGWIGSRGRLPEPTVKVMAQQLINALGYLHENNITHRDVKPDNILIQSTQPFVVKLTDFGLSKMIDKEETFLRTFCGTLLYCAPEVYSEYAEYDEYGRRNPRNRSRRAMPGQRYDHAVDIWSLGGVLFYALTGSPPYPVRTGISYSELLHQIMTKQLDISPLVQANVTGDGISFLVDMLQRRPEKRATVQMLQEHPWLGGPGSMRPPQSLKASFDEVSDDQLEQSASQLSLADRQTKQIPSDDEILDDDFFEENNESEKENYTFMPGNQGQRLFGEVNVSAIGSSGVIPSNRLNLPLSGSSYSGTDILDSEIRDSFESQKLSTPKQQPRSQKSQNRSSGGVPLSAAKSYSVDALNNMTFDVESQSLGGAESFLDNLNMKSTIGGELLGRSMSEFNTSKRKPAYDTSDEYEGAQMPEKPTIKRLKSEVTLELPSDVEDAENLLYTLIPPISRIQSGRQMDSPVHKSIYWVAGDKKSWHLRYPEMTQLQHDAFKEAAARRGEEFAEGKSPLWDLAMKFFPPVEASFDGDSPLGPSDNGAPLTVDTKLESKEPEPVPSTAAPDDDDIPDTAPTETNIIVPVLTPAKRVVASMQSSSSSVVQNVSIAVTESVTSWGRALENTRVYQARQEVRVPKYAFKLLLWKEAYDPSREFRPWNLVSGGDDEASSYHFYISTKATNGIRVNDTLLESHEPKRPDAPSRHWIRLHDGDAVTVWNSGDASRPMQPGQQRTTLVFRCGWGGSARPRSHAPSSQPGTAAAALVPDAIARRLDEACARAEKRVHVLAESELKMAEADADVAARSRHIERERQRSRAFEARRLEACRLLRAGTGSSSSRRTSPAPPAALPDTAGPSSHVAGVVVSPPPPLQVLQGQGQGQGQGGYLSGKTVVMGQPPGLMRHGSPLKDALVAMAEAEEEMKRR</sequence>
<keyword evidence="5 8" id="KW-0067">ATP-binding</keyword>
<dbReference type="PROSITE" id="PS50011">
    <property type="entry name" value="PROTEIN_KINASE_DOM"/>
    <property type="match status" value="1"/>
</dbReference>
<dbReference type="GO" id="GO:0004674">
    <property type="term" value="F:protein serine/threonine kinase activity"/>
    <property type="evidence" value="ECO:0007669"/>
    <property type="project" value="InterPro"/>
</dbReference>
<dbReference type="InParanoid" id="A0A507B4A2"/>
<dbReference type="OrthoDB" id="504170at2759"/>
<comment type="similarity">
    <text evidence="2">Belongs to the protein kinase superfamily. CAMK Ser/Thr protein kinase family. CHEK2 subfamily.</text>
</comment>
<dbReference type="GO" id="GO:0010506">
    <property type="term" value="P:regulation of autophagy"/>
    <property type="evidence" value="ECO:0007669"/>
    <property type="project" value="InterPro"/>
</dbReference>
<feature type="region of interest" description="Disordered" evidence="9">
    <location>
        <begin position="698"/>
        <end position="725"/>
    </location>
</feature>
<evidence type="ECO:0000259" key="10">
    <source>
        <dbReference type="PROSITE" id="PS50006"/>
    </source>
</evidence>